<dbReference type="RefSeq" id="WP_271179326.1">
    <property type="nucleotide sequence ID" value="NZ_BSFH01000017.1"/>
</dbReference>
<dbReference type="Proteomes" id="UP001143349">
    <property type="component" value="Unassembled WGS sequence"/>
</dbReference>
<evidence type="ECO:0000313" key="2">
    <source>
        <dbReference type="EMBL" id="GLK63494.1"/>
    </source>
</evidence>
<reference evidence="2" key="2">
    <citation type="submission" date="2023-01" db="EMBL/GenBank/DDBJ databases">
        <authorList>
            <person name="Sun Q."/>
            <person name="Evtushenko L."/>
        </authorList>
    </citation>
    <scope>NUCLEOTIDE SEQUENCE</scope>
    <source>
        <strain evidence="2">VKM B-2222</strain>
    </source>
</reference>
<keyword evidence="3" id="KW-1185">Reference proteome</keyword>
<gene>
    <name evidence="2" type="ORF">GCM10017635_09640</name>
</gene>
<comment type="caution">
    <text evidence="2">The sequence shown here is derived from an EMBL/GenBank/DDBJ whole genome shotgun (WGS) entry which is preliminary data.</text>
</comment>
<organism evidence="2 3">
    <name type="scientific">Paracoccus kondratievae</name>
    <dbReference type="NCBI Taxonomy" id="135740"/>
    <lineage>
        <taxon>Bacteria</taxon>
        <taxon>Pseudomonadati</taxon>
        <taxon>Pseudomonadota</taxon>
        <taxon>Alphaproteobacteria</taxon>
        <taxon>Rhodobacterales</taxon>
        <taxon>Paracoccaceae</taxon>
        <taxon>Paracoccus</taxon>
    </lineage>
</organism>
<dbReference type="EMBL" id="BSFH01000017">
    <property type="protein sequence ID" value="GLK63494.1"/>
    <property type="molecule type" value="Genomic_DNA"/>
</dbReference>
<sequence>MTWPTPLIAVAAAVHRLATGSVPHSATQTEAASGPAQITGTPPENGISRRITPDLTARAYRLHNRKKDAAERYLRKHQILDKGA</sequence>
<name>A0AAD3RTC5_9RHOB</name>
<feature type="compositionally biased region" description="Polar residues" evidence="1">
    <location>
        <begin position="22"/>
        <end position="42"/>
    </location>
</feature>
<reference evidence="2" key="1">
    <citation type="journal article" date="2014" name="Int. J. Syst. Evol. Microbiol.">
        <title>Complete genome sequence of Corynebacterium casei LMG S-19264T (=DSM 44701T), isolated from a smear-ripened cheese.</title>
        <authorList>
            <consortium name="US DOE Joint Genome Institute (JGI-PGF)"/>
            <person name="Walter F."/>
            <person name="Albersmeier A."/>
            <person name="Kalinowski J."/>
            <person name="Ruckert C."/>
        </authorList>
    </citation>
    <scope>NUCLEOTIDE SEQUENCE</scope>
    <source>
        <strain evidence="2">VKM B-2222</strain>
    </source>
</reference>
<feature type="region of interest" description="Disordered" evidence="1">
    <location>
        <begin position="21"/>
        <end position="49"/>
    </location>
</feature>
<evidence type="ECO:0000256" key="1">
    <source>
        <dbReference type="SAM" id="MobiDB-lite"/>
    </source>
</evidence>
<accession>A0AAD3RTC5</accession>
<evidence type="ECO:0000313" key="3">
    <source>
        <dbReference type="Proteomes" id="UP001143349"/>
    </source>
</evidence>
<dbReference type="AlphaFoldDB" id="A0AAD3RTC5"/>
<proteinExistence type="predicted"/>
<protein>
    <submittedName>
        <fullName evidence="2">Uncharacterized protein</fullName>
    </submittedName>
</protein>